<evidence type="ECO:0000259" key="6">
    <source>
        <dbReference type="PROSITE" id="PS51205"/>
    </source>
</evidence>
<dbReference type="PROSITE" id="PS51036">
    <property type="entry name" value="ZF_A20"/>
    <property type="match status" value="1"/>
</dbReference>
<evidence type="ECO:0000313" key="7">
    <source>
        <dbReference type="EMBL" id="CAL1570566.1"/>
    </source>
</evidence>
<reference evidence="7 8" key="1">
    <citation type="submission" date="2024-04" db="EMBL/GenBank/DDBJ databases">
        <authorList>
            <person name="Waldvogel A.-M."/>
            <person name="Schoenle A."/>
        </authorList>
    </citation>
    <scope>NUCLEOTIDE SEQUENCE [LARGE SCALE GENOMIC DNA]</scope>
</reference>
<dbReference type="InterPro" id="IPR037191">
    <property type="entry name" value="VPS9_dom_sf"/>
</dbReference>
<gene>
    <name evidence="7" type="ORF">KC01_LOCUS2836</name>
</gene>
<accession>A0AAV2J234</accession>
<feature type="domain" description="VPS9" evidence="6">
    <location>
        <begin position="285"/>
        <end position="428"/>
    </location>
</feature>
<dbReference type="PANTHER" id="PTHR23101:SF126">
    <property type="entry name" value="RAB5 GDP_GTP EXCHANGE FACTOR"/>
    <property type="match status" value="1"/>
</dbReference>
<evidence type="ECO:0008006" key="9">
    <source>
        <dbReference type="Google" id="ProtNLM"/>
    </source>
</evidence>
<dbReference type="Gene3D" id="1.20.1050.80">
    <property type="entry name" value="VPS9 domain"/>
    <property type="match status" value="1"/>
</dbReference>
<dbReference type="GO" id="GO:0031267">
    <property type="term" value="F:small GTPase binding"/>
    <property type="evidence" value="ECO:0007669"/>
    <property type="project" value="TreeGrafter"/>
</dbReference>
<dbReference type="AlphaFoldDB" id="A0AAV2J234"/>
<evidence type="ECO:0000259" key="5">
    <source>
        <dbReference type="PROSITE" id="PS51036"/>
    </source>
</evidence>
<evidence type="ECO:0000256" key="1">
    <source>
        <dbReference type="ARBA" id="ARBA00022723"/>
    </source>
</evidence>
<proteinExistence type="predicted"/>
<feature type="compositionally biased region" description="Low complexity" evidence="4">
    <location>
        <begin position="171"/>
        <end position="184"/>
    </location>
</feature>
<keyword evidence="2" id="KW-0863">Zinc-finger</keyword>
<dbReference type="InterPro" id="IPR003123">
    <property type="entry name" value="VPS9"/>
</dbReference>
<protein>
    <recommendedName>
        <fullName evidence="9">Rab5 GDP/GTP exchange factor</fullName>
    </recommendedName>
</protein>
<dbReference type="InterPro" id="IPR045046">
    <property type="entry name" value="Vps9-like"/>
</dbReference>
<dbReference type="Pfam" id="PF01754">
    <property type="entry name" value="zf-A20"/>
    <property type="match status" value="1"/>
</dbReference>
<evidence type="ECO:0000256" key="4">
    <source>
        <dbReference type="SAM" id="MobiDB-lite"/>
    </source>
</evidence>
<dbReference type="GO" id="GO:0005829">
    <property type="term" value="C:cytosol"/>
    <property type="evidence" value="ECO:0007669"/>
    <property type="project" value="TreeGrafter"/>
</dbReference>
<dbReference type="Pfam" id="PF18151">
    <property type="entry name" value="DUF5601"/>
    <property type="match status" value="1"/>
</dbReference>
<dbReference type="Gene3D" id="1.10.246.120">
    <property type="match status" value="1"/>
</dbReference>
<dbReference type="Pfam" id="PF02204">
    <property type="entry name" value="VPS9"/>
    <property type="match status" value="1"/>
</dbReference>
<keyword evidence="3" id="KW-0862">Zinc</keyword>
<dbReference type="SMART" id="SM00259">
    <property type="entry name" value="ZnF_A20"/>
    <property type="match status" value="1"/>
</dbReference>
<dbReference type="FunFam" id="1.20.1050.80:FF:000003">
    <property type="entry name" value="rab5 GDP/GTP exchange factor isoform X2"/>
    <property type="match status" value="1"/>
</dbReference>
<dbReference type="GO" id="GO:0005085">
    <property type="term" value="F:guanyl-nucleotide exchange factor activity"/>
    <property type="evidence" value="ECO:0007669"/>
    <property type="project" value="InterPro"/>
</dbReference>
<feature type="domain" description="A20-type" evidence="5">
    <location>
        <begin position="60"/>
        <end position="94"/>
    </location>
</feature>
<evidence type="ECO:0000256" key="2">
    <source>
        <dbReference type="ARBA" id="ARBA00022771"/>
    </source>
</evidence>
<dbReference type="Proteomes" id="UP001497482">
    <property type="component" value="Chromosome 10"/>
</dbReference>
<dbReference type="Gene3D" id="1.20.5.4770">
    <property type="match status" value="1"/>
</dbReference>
<keyword evidence="8" id="KW-1185">Reference proteome</keyword>
<feature type="compositionally biased region" description="Basic and acidic residues" evidence="4">
    <location>
        <begin position="135"/>
        <end position="146"/>
    </location>
</feature>
<dbReference type="InterPro" id="IPR002653">
    <property type="entry name" value="Znf_A20"/>
</dbReference>
<evidence type="ECO:0000256" key="3">
    <source>
        <dbReference type="ARBA" id="ARBA00022833"/>
    </source>
</evidence>
<organism evidence="7 8">
    <name type="scientific">Knipowitschia caucasica</name>
    <name type="common">Caucasian dwarf goby</name>
    <name type="synonym">Pomatoschistus caucasicus</name>
    <dbReference type="NCBI Taxonomy" id="637954"/>
    <lineage>
        <taxon>Eukaryota</taxon>
        <taxon>Metazoa</taxon>
        <taxon>Chordata</taxon>
        <taxon>Craniata</taxon>
        <taxon>Vertebrata</taxon>
        <taxon>Euteleostomi</taxon>
        <taxon>Actinopterygii</taxon>
        <taxon>Neopterygii</taxon>
        <taxon>Teleostei</taxon>
        <taxon>Neoteleostei</taxon>
        <taxon>Acanthomorphata</taxon>
        <taxon>Gobiaria</taxon>
        <taxon>Gobiiformes</taxon>
        <taxon>Gobioidei</taxon>
        <taxon>Gobiidae</taxon>
        <taxon>Gobiinae</taxon>
        <taxon>Knipowitschia</taxon>
    </lineage>
</organism>
<keyword evidence="1" id="KW-0479">Metal-binding</keyword>
<sequence length="728" mass="81534">MRLRPLRVNAGITFYRKSILDSISQGGGQGKSGSSLLNFVSDQKMSITNQRPERRGIHLDQSELLCKKGCGFYGNTGWQGLCSKCWREENQRERQKQIQEDWALAERLQREEEAAYASRHQKPPQSQPAITPFSKFEERKTKEKSSKVNTVTKFFTPSTKTPPKKDNAFDSQSTPSPSSSSSRHSSADTDHATREFIDFLKPLKSGREIFKQCRAFTEGIVYKREMGADELSECVQDFYQNLSDRLHTQFKGSTEQVETVMDAVEKYMMTRLYKEVFCPETTDDEKKDLAIQKRIRALHWVTIEMLCVPVDEEIPEASDSVVKAITDVIEMDSKRVPKEKLGCITRCSKHIFNAIKISKNEAASADDFLPTLIYIVLKANPPRLQSNIQYITRFCNPSRLMTGEDGYYFTNLCCAVAFIEKLDGQSLNLSAEEFELYMSGQASPHWTQGEGASSSSPGSSALSQVHKRLDLLTGLGERQDSVIEKARQLESDLIDWTDEVEQKVQSVLESFPPDLPKPAPAATSASAIDSENVENEGLPPPLQPQVFAANSLSSQFHHNGSDAFTFLVVYSASHAFEKASNMCNTTSAFSGNSHRTCESIHCPSLPVEISVDGGWAILDTPSQAVVGFPLYMVCLTVQVVEPLTQPSLTVVDNEEMRSLSKLKLECVLEYNVPDPAPLLIYYFYINDNQYGTPTSDNYSLVERLNGIFKCQAKVPQLGLSQWSEPVSF</sequence>
<dbReference type="SUPFAM" id="SSF57716">
    <property type="entry name" value="Glucocorticoid receptor-like (DNA-binding domain)"/>
    <property type="match status" value="1"/>
</dbReference>
<dbReference type="EMBL" id="OZ035832">
    <property type="protein sequence ID" value="CAL1570566.1"/>
    <property type="molecule type" value="Genomic_DNA"/>
</dbReference>
<dbReference type="GO" id="GO:0008270">
    <property type="term" value="F:zinc ion binding"/>
    <property type="evidence" value="ECO:0007669"/>
    <property type="project" value="UniProtKB-KW"/>
</dbReference>
<dbReference type="GO" id="GO:0003677">
    <property type="term" value="F:DNA binding"/>
    <property type="evidence" value="ECO:0007669"/>
    <property type="project" value="InterPro"/>
</dbReference>
<name>A0AAV2J234_KNICA</name>
<dbReference type="SMART" id="SM00167">
    <property type="entry name" value="VPS9"/>
    <property type="match status" value="1"/>
</dbReference>
<dbReference type="InterPro" id="IPR041545">
    <property type="entry name" value="DUF5601"/>
</dbReference>
<feature type="region of interest" description="Disordered" evidence="4">
    <location>
        <begin position="510"/>
        <end position="544"/>
    </location>
</feature>
<dbReference type="GO" id="GO:0016192">
    <property type="term" value="P:vesicle-mediated transport"/>
    <property type="evidence" value="ECO:0007669"/>
    <property type="project" value="InterPro"/>
</dbReference>
<dbReference type="SUPFAM" id="SSF109993">
    <property type="entry name" value="VPS9 domain"/>
    <property type="match status" value="1"/>
</dbReference>
<dbReference type="PANTHER" id="PTHR23101">
    <property type="entry name" value="RAB GDP/GTP EXCHANGE FACTOR"/>
    <property type="match status" value="1"/>
</dbReference>
<dbReference type="PROSITE" id="PS51205">
    <property type="entry name" value="VPS9"/>
    <property type="match status" value="1"/>
</dbReference>
<dbReference type="GO" id="GO:0030139">
    <property type="term" value="C:endocytic vesicle"/>
    <property type="evidence" value="ECO:0007669"/>
    <property type="project" value="TreeGrafter"/>
</dbReference>
<feature type="region of interest" description="Disordered" evidence="4">
    <location>
        <begin position="113"/>
        <end position="190"/>
    </location>
</feature>
<evidence type="ECO:0000313" key="8">
    <source>
        <dbReference type="Proteomes" id="UP001497482"/>
    </source>
</evidence>
<feature type="compositionally biased region" description="Low complexity" evidence="4">
    <location>
        <begin position="152"/>
        <end position="161"/>
    </location>
</feature>